<organism evidence="3 4">
    <name type="scientific">Planobispora longispora</name>
    <dbReference type="NCBI Taxonomy" id="28887"/>
    <lineage>
        <taxon>Bacteria</taxon>
        <taxon>Bacillati</taxon>
        <taxon>Actinomycetota</taxon>
        <taxon>Actinomycetes</taxon>
        <taxon>Streptosporangiales</taxon>
        <taxon>Streptosporangiaceae</taxon>
        <taxon>Planobispora</taxon>
    </lineage>
</organism>
<dbReference type="EMBL" id="BOOH01000016">
    <property type="protein sequence ID" value="GIH75512.1"/>
    <property type="molecule type" value="Genomic_DNA"/>
</dbReference>
<evidence type="ECO:0000256" key="1">
    <source>
        <dbReference type="SAM" id="MobiDB-lite"/>
    </source>
</evidence>
<feature type="transmembrane region" description="Helical" evidence="2">
    <location>
        <begin position="51"/>
        <end position="71"/>
    </location>
</feature>
<protein>
    <submittedName>
        <fullName evidence="3">Uncharacterized protein</fullName>
    </submittedName>
</protein>
<evidence type="ECO:0000256" key="2">
    <source>
        <dbReference type="SAM" id="Phobius"/>
    </source>
</evidence>
<comment type="caution">
    <text evidence="3">The sequence shown here is derived from an EMBL/GenBank/DDBJ whole genome shotgun (WGS) entry which is preliminary data.</text>
</comment>
<dbReference type="AlphaFoldDB" id="A0A8J3W482"/>
<reference evidence="3 4" key="1">
    <citation type="submission" date="2021-01" db="EMBL/GenBank/DDBJ databases">
        <title>Whole genome shotgun sequence of Planobispora longispora NBRC 13918.</title>
        <authorList>
            <person name="Komaki H."/>
            <person name="Tamura T."/>
        </authorList>
    </citation>
    <scope>NUCLEOTIDE SEQUENCE [LARGE SCALE GENOMIC DNA]</scope>
    <source>
        <strain evidence="3 4">NBRC 13918</strain>
    </source>
</reference>
<accession>A0A8J3W482</accession>
<feature type="compositionally biased region" description="Gly residues" evidence="1">
    <location>
        <begin position="157"/>
        <end position="168"/>
    </location>
</feature>
<evidence type="ECO:0000313" key="3">
    <source>
        <dbReference type="EMBL" id="GIH75512.1"/>
    </source>
</evidence>
<feature type="region of interest" description="Disordered" evidence="1">
    <location>
        <begin position="126"/>
        <end position="171"/>
    </location>
</feature>
<proteinExistence type="predicted"/>
<keyword evidence="2" id="KW-0472">Membrane</keyword>
<name>A0A8J3W482_9ACTN</name>
<sequence>MARMPHRWRGALPSAVLRRVPAAVPSGEAISARSDRMARFAAGARRIVRRALMVGGMVAAGWVLSVVFGFLGAAPATAETTAVTGAAGSGPLDGAASESALQVDDFPTEDGDLSAAGNAEAMAGRGVDGLTSQSSPVLPAPPTVDHSAGANGFVPQPGGGSGPSGPGVGDIARFVYDPQMRAERAPRAVVLPPVVRTAADDPSFSPD</sequence>
<keyword evidence="4" id="KW-1185">Reference proteome</keyword>
<evidence type="ECO:0000313" key="4">
    <source>
        <dbReference type="Proteomes" id="UP000616724"/>
    </source>
</evidence>
<gene>
    <name evidence="3" type="ORF">Plo01_19410</name>
</gene>
<keyword evidence="2" id="KW-0812">Transmembrane</keyword>
<dbReference type="Proteomes" id="UP000616724">
    <property type="component" value="Unassembled WGS sequence"/>
</dbReference>
<keyword evidence="2" id="KW-1133">Transmembrane helix</keyword>